<evidence type="ECO:0000313" key="12">
    <source>
        <dbReference type="EMBL" id="KAH7359375.1"/>
    </source>
</evidence>
<feature type="compositionally biased region" description="Basic and acidic residues" evidence="11">
    <location>
        <begin position="422"/>
        <end position="435"/>
    </location>
</feature>
<keyword evidence="9 10" id="KW-0472">Membrane</keyword>
<keyword evidence="13" id="KW-1185">Reference proteome</keyword>
<keyword evidence="8 10" id="KW-0333">Golgi apparatus</keyword>
<keyword evidence="5 10" id="KW-0812">Transmembrane</keyword>
<evidence type="ECO:0000256" key="3">
    <source>
        <dbReference type="ARBA" id="ARBA00022676"/>
    </source>
</evidence>
<dbReference type="PANTHER" id="PTHR11214">
    <property type="entry name" value="BETA-1,3-N-ACETYLGLUCOSAMINYLTRANSFERASE"/>
    <property type="match status" value="1"/>
</dbReference>
<keyword evidence="4" id="KW-0808">Transferase</keyword>
<comment type="similarity">
    <text evidence="2 10">Belongs to the glycosyltransferase 31 family.</text>
</comment>
<dbReference type="GO" id="GO:0016758">
    <property type="term" value="F:hexosyltransferase activity"/>
    <property type="evidence" value="ECO:0007669"/>
    <property type="project" value="InterPro"/>
</dbReference>
<dbReference type="EC" id="2.4.1.-" evidence="10"/>
<name>A0A8K0X3D1_9PEZI</name>
<dbReference type="Pfam" id="PF01762">
    <property type="entry name" value="Galactosyl_T"/>
    <property type="match status" value="1"/>
</dbReference>
<evidence type="ECO:0000313" key="13">
    <source>
        <dbReference type="Proteomes" id="UP000813385"/>
    </source>
</evidence>
<dbReference type="GO" id="GO:0000139">
    <property type="term" value="C:Golgi membrane"/>
    <property type="evidence" value="ECO:0007669"/>
    <property type="project" value="UniProtKB-SubCell"/>
</dbReference>
<dbReference type="EMBL" id="JAGPXD010000004">
    <property type="protein sequence ID" value="KAH7359375.1"/>
    <property type="molecule type" value="Genomic_DNA"/>
</dbReference>
<evidence type="ECO:0000256" key="6">
    <source>
        <dbReference type="ARBA" id="ARBA00022968"/>
    </source>
</evidence>
<gene>
    <name evidence="12" type="ORF">B0T11DRAFT_286233</name>
</gene>
<evidence type="ECO:0000256" key="8">
    <source>
        <dbReference type="ARBA" id="ARBA00023034"/>
    </source>
</evidence>
<dbReference type="Proteomes" id="UP000813385">
    <property type="component" value="Unassembled WGS sequence"/>
</dbReference>
<sequence length="482" mass="55077">MFAGRSWLPESLPGWATAARYPPRSSRLTMRFWIILGTVTFLILLLIGGHQTGHIPSISTITGGKKHEDHPPPPPPPPPEPVSEDGKPGRHSGAPADYPLRDEGGHIIWDPPRMDALVHGTYASDGLDRKPNYDLKPFPNSPMDNPPPHDPEQKPWLGAVICAAWDVQRRMLIRYTWMKMFKGVPMHQRFVVSNPGPGWTAIVAAENRTFGDMIVLDKIQEDDFTANTVKTIEFYRWLRDHSPVKYAFVSKMDTDLFVNARAYYDRKLLPRLDGSAKDHSLRANVNHTVIGQFYYDAHHRTSFPHGAIYTVTWDVVELLPTLQDKHHIIAGEDVTMAWLLMLGHQPLNFVVLNTTEKFEYDRKDTRPGENTAWARKGTDVTSMWHAIYGKDPLAIHQLKKDDDWMRASSCFTSEGIIDMPTDPEKPPANGDDKPGYPRPYFMDIPEHFWEEEADGRLLCNGIWRLEPGVDRHMNRKEDRKEE</sequence>
<keyword evidence="3 10" id="KW-0328">Glycosyltransferase</keyword>
<feature type="transmembrane region" description="Helical" evidence="10">
    <location>
        <begin position="30"/>
        <end position="49"/>
    </location>
</feature>
<reference evidence="12" key="1">
    <citation type="journal article" date="2021" name="Nat. Commun.">
        <title>Genetic determinants of endophytism in the Arabidopsis root mycobiome.</title>
        <authorList>
            <person name="Mesny F."/>
            <person name="Miyauchi S."/>
            <person name="Thiergart T."/>
            <person name="Pickel B."/>
            <person name="Atanasova L."/>
            <person name="Karlsson M."/>
            <person name="Huettel B."/>
            <person name="Barry K.W."/>
            <person name="Haridas S."/>
            <person name="Chen C."/>
            <person name="Bauer D."/>
            <person name="Andreopoulos W."/>
            <person name="Pangilinan J."/>
            <person name="LaButti K."/>
            <person name="Riley R."/>
            <person name="Lipzen A."/>
            <person name="Clum A."/>
            <person name="Drula E."/>
            <person name="Henrissat B."/>
            <person name="Kohler A."/>
            <person name="Grigoriev I.V."/>
            <person name="Martin F.M."/>
            <person name="Hacquard S."/>
        </authorList>
    </citation>
    <scope>NUCLEOTIDE SEQUENCE</scope>
    <source>
        <strain evidence="12">MPI-CAGE-AT-0016</strain>
    </source>
</reference>
<keyword evidence="6 10" id="KW-0735">Signal-anchor</keyword>
<evidence type="ECO:0000256" key="10">
    <source>
        <dbReference type="RuleBase" id="RU363063"/>
    </source>
</evidence>
<feature type="region of interest" description="Disordered" evidence="11">
    <location>
        <begin position="57"/>
        <end position="102"/>
    </location>
</feature>
<dbReference type="AlphaFoldDB" id="A0A8K0X3D1"/>
<dbReference type="OrthoDB" id="2139606at2759"/>
<evidence type="ECO:0000256" key="2">
    <source>
        <dbReference type="ARBA" id="ARBA00008661"/>
    </source>
</evidence>
<comment type="subcellular location">
    <subcellularLocation>
        <location evidence="1 10">Golgi apparatus membrane</location>
        <topology evidence="1 10">Single-pass type II membrane protein</topology>
    </subcellularLocation>
</comment>
<keyword evidence="7 10" id="KW-1133">Transmembrane helix</keyword>
<proteinExistence type="inferred from homology"/>
<evidence type="ECO:0000256" key="1">
    <source>
        <dbReference type="ARBA" id="ARBA00004323"/>
    </source>
</evidence>
<evidence type="ECO:0000256" key="11">
    <source>
        <dbReference type="SAM" id="MobiDB-lite"/>
    </source>
</evidence>
<accession>A0A8K0X3D1</accession>
<dbReference type="InterPro" id="IPR002659">
    <property type="entry name" value="Glyco_trans_31"/>
</dbReference>
<comment type="caution">
    <text evidence="12">The sequence shown here is derived from an EMBL/GenBank/DDBJ whole genome shotgun (WGS) entry which is preliminary data.</text>
</comment>
<feature type="region of interest" description="Disordered" evidence="11">
    <location>
        <begin position="415"/>
        <end position="436"/>
    </location>
</feature>
<evidence type="ECO:0000256" key="5">
    <source>
        <dbReference type="ARBA" id="ARBA00022692"/>
    </source>
</evidence>
<organism evidence="12 13">
    <name type="scientific">Plectosphaerella cucumerina</name>
    <dbReference type="NCBI Taxonomy" id="40658"/>
    <lineage>
        <taxon>Eukaryota</taxon>
        <taxon>Fungi</taxon>
        <taxon>Dikarya</taxon>
        <taxon>Ascomycota</taxon>
        <taxon>Pezizomycotina</taxon>
        <taxon>Sordariomycetes</taxon>
        <taxon>Hypocreomycetidae</taxon>
        <taxon>Glomerellales</taxon>
        <taxon>Plectosphaerellaceae</taxon>
        <taxon>Plectosphaerella</taxon>
    </lineage>
</organism>
<feature type="compositionally biased region" description="Pro residues" evidence="11">
    <location>
        <begin position="72"/>
        <end position="81"/>
    </location>
</feature>
<protein>
    <recommendedName>
        <fullName evidence="10">Hexosyltransferase</fullName>
        <ecNumber evidence="10">2.4.1.-</ecNumber>
    </recommendedName>
</protein>
<evidence type="ECO:0000256" key="9">
    <source>
        <dbReference type="ARBA" id="ARBA00023136"/>
    </source>
</evidence>
<evidence type="ECO:0000256" key="4">
    <source>
        <dbReference type="ARBA" id="ARBA00022679"/>
    </source>
</evidence>
<evidence type="ECO:0000256" key="7">
    <source>
        <dbReference type="ARBA" id="ARBA00022989"/>
    </source>
</evidence>